<comment type="caution">
    <text evidence="1">The sequence shown here is derived from an EMBL/GenBank/DDBJ whole genome shotgun (WGS) entry which is preliminary data.</text>
</comment>
<evidence type="ECO:0000313" key="2">
    <source>
        <dbReference type="Proteomes" id="UP001565369"/>
    </source>
</evidence>
<gene>
    <name evidence="1" type="ORF">ABIG07_004129</name>
</gene>
<keyword evidence="2" id="KW-1185">Reference proteome</keyword>
<dbReference type="InterPro" id="IPR036397">
    <property type="entry name" value="RNaseH_sf"/>
</dbReference>
<reference evidence="1 2" key="1">
    <citation type="submission" date="2024-07" db="EMBL/GenBank/DDBJ databases">
        <title>Genomic Encyclopedia of Type Strains, Phase V (KMG-V): Genome sequencing to study the core and pangenomes of soil and plant-associated prokaryotes.</title>
        <authorList>
            <person name="Whitman W."/>
        </authorList>
    </citation>
    <scope>NUCLEOTIDE SEQUENCE [LARGE SCALE GENOMIC DNA]</scope>
    <source>
        <strain evidence="1 2">USDA 152</strain>
    </source>
</reference>
<dbReference type="RefSeq" id="WP_071916575.1">
    <property type="nucleotide sequence ID" value="NZ_AP021854.1"/>
</dbReference>
<dbReference type="EMBL" id="JBGBZJ010000003">
    <property type="protein sequence ID" value="MEY9455181.1"/>
    <property type="molecule type" value="Genomic_DNA"/>
</dbReference>
<dbReference type="Gene3D" id="3.30.420.10">
    <property type="entry name" value="Ribonuclease H-like superfamily/Ribonuclease H"/>
    <property type="match status" value="1"/>
</dbReference>
<name>A0ABV4FU81_9BRAD</name>
<accession>A0ABV4FU81</accession>
<proteinExistence type="predicted"/>
<sequence length="79" mass="8965">MILTGQKNEEAVCLIGGAGARLPFLQPYSPDLKPLEMEFAKAKELLRRAPNRRRLWDLMGRTLNMFTPEECANYVSHCG</sequence>
<organism evidence="1 2">
    <name type="scientific">Bradyrhizobium ottawaense</name>
    <dbReference type="NCBI Taxonomy" id="931866"/>
    <lineage>
        <taxon>Bacteria</taxon>
        <taxon>Pseudomonadati</taxon>
        <taxon>Pseudomonadota</taxon>
        <taxon>Alphaproteobacteria</taxon>
        <taxon>Hyphomicrobiales</taxon>
        <taxon>Nitrobacteraceae</taxon>
        <taxon>Bradyrhizobium</taxon>
    </lineage>
</organism>
<dbReference type="Proteomes" id="UP001565369">
    <property type="component" value="Unassembled WGS sequence"/>
</dbReference>
<protein>
    <submittedName>
        <fullName evidence="1">Transposase</fullName>
    </submittedName>
</protein>
<evidence type="ECO:0000313" key="1">
    <source>
        <dbReference type="EMBL" id="MEY9455181.1"/>
    </source>
</evidence>